<name>A0ABY4S2M6_AQUTE</name>
<accession>A0ABY4S2M6</accession>
<dbReference type="Proteomes" id="UP001056201">
    <property type="component" value="Chromosome 1"/>
</dbReference>
<reference evidence="1" key="1">
    <citation type="submission" date="2022-05" db="EMBL/GenBank/DDBJ databases">
        <title>An RpoN-dependent PEP-CTERM gene is involved in floc formation of an Aquincola tertiaricarbonis strain.</title>
        <authorList>
            <person name="Qiu D."/>
            <person name="Xia M."/>
        </authorList>
    </citation>
    <scope>NUCLEOTIDE SEQUENCE</scope>
    <source>
        <strain evidence="1">RN12</strain>
    </source>
</reference>
<evidence type="ECO:0000313" key="2">
    <source>
        <dbReference type="Proteomes" id="UP001056201"/>
    </source>
</evidence>
<gene>
    <name evidence="1" type="ORF">MW290_13535</name>
</gene>
<evidence type="ECO:0000313" key="1">
    <source>
        <dbReference type="EMBL" id="URI06910.1"/>
    </source>
</evidence>
<proteinExistence type="predicted"/>
<dbReference type="RefSeq" id="WP_250195175.1">
    <property type="nucleotide sequence ID" value="NZ_CP097635.1"/>
</dbReference>
<dbReference type="EMBL" id="CP097635">
    <property type="protein sequence ID" value="URI06910.1"/>
    <property type="molecule type" value="Genomic_DNA"/>
</dbReference>
<sequence length="72" mass="7790">MTPHPADLPVDPPAAFELRFESLTHPGRRFSFPCDAVGTVDLAAMGEAARASYHRVLSLVGREYAAPVVVRV</sequence>
<protein>
    <submittedName>
        <fullName evidence="1">Uncharacterized protein</fullName>
    </submittedName>
</protein>
<organism evidence="1 2">
    <name type="scientific">Aquincola tertiaricarbonis</name>
    <dbReference type="NCBI Taxonomy" id="391953"/>
    <lineage>
        <taxon>Bacteria</taxon>
        <taxon>Pseudomonadati</taxon>
        <taxon>Pseudomonadota</taxon>
        <taxon>Betaproteobacteria</taxon>
        <taxon>Burkholderiales</taxon>
        <taxon>Sphaerotilaceae</taxon>
        <taxon>Aquincola</taxon>
    </lineage>
</organism>
<keyword evidence="2" id="KW-1185">Reference proteome</keyword>